<sequence length="402" mass="47122">MSHENFQEWLDEVMSKIIKNLGLDVDNTRYKLFETTGIFIASIVYRIHLQFENKTNIQKEELFIILKRPVPGLKQITRADLQFHNEILFYRVYPRPDEIYAKCLYVEERPPFDYAIALENVNTRGYYAYPYVHDSPMEYTLAAIRELGRFHGKGYVMKQMQPKKFFNIVAQIQEIRYTNKFTDNIMKFASNTMTLRVMEYLRNQGYDTIFCDKMEAILSNAFDKVMIKMVQPLEPLATLCHGDFTLSNILFKTEDNGQHRPMLIDFALIRYSTPVVDLSTYLYLSCSNEMRKNKFSEIMRAYHDAVKKYLLDAGIQDIEKFSYDALLDDFRKGALFGFVLMCIFKPVLLGHINPELLVQDMTNLSSLDFMEKHKYMGGDEISKMLADALLHLKDLGYLKHVL</sequence>
<dbReference type="Pfam" id="PF02958">
    <property type="entry name" value="EcKL"/>
    <property type="match status" value="1"/>
</dbReference>
<dbReference type="SUPFAM" id="SSF56112">
    <property type="entry name" value="Protein kinase-like (PK-like)"/>
    <property type="match status" value="1"/>
</dbReference>
<dbReference type="InterPro" id="IPR011009">
    <property type="entry name" value="Kinase-like_dom_sf"/>
</dbReference>
<accession>A0A151XAY8</accession>
<reference evidence="2 3" key="1">
    <citation type="submission" date="2015-09" db="EMBL/GenBank/DDBJ databases">
        <title>Trachymyrmex zeteki WGS genome.</title>
        <authorList>
            <person name="Nygaard S."/>
            <person name="Hu H."/>
            <person name="Boomsma J."/>
            <person name="Zhang G."/>
        </authorList>
    </citation>
    <scope>NUCLEOTIDE SEQUENCE [LARGE SCALE GENOMIC DNA]</scope>
    <source>
        <strain evidence="2">Tzet28-1</strain>
        <tissue evidence="2">Whole body</tissue>
    </source>
</reference>
<dbReference type="InterPro" id="IPR004119">
    <property type="entry name" value="EcKL"/>
</dbReference>
<dbReference type="EMBL" id="KQ982335">
    <property type="protein sequence ID" value="KYQ57552.1"/>
    <property type="molecule type" value="Genomic_DNA"/>
</dbReference>
<dbReference type="OrthoDB" id="191037at2759"/>
<keyword evidence="3" id="KW-1185">Reference proteome</keyword>
<dbReference type="Gene3D" id="3.90.1200.10">
    <property type="match status" value="1"/>
</dbReference>
<proteinExistence type="predicted"/>
<dbReference type="PANTHER" id="PTHR11012:SF8">
    <property type="entry name" value="JUVENILE HORMONE-INDUCIBLE PROTEIN 26"/>
    <property type="match status" value="1"/>
</dbReference>
<protein>
    <recommendedName>
        <fullName evidence="1">CHK kinase-like domain-containing protein</fullName>
    </recommendedName>
</protein>
<gene>
    <name evidence="2" type="ORF">ALC60_03514</name>
</gene>
<evidence type="ECO:0000313" key="3">
    <source>
        <dbReference type="Proteomes" id="UP000075809"/>
    </source>
</evidence>
<evidence type="ECO:0000259" key="1">
    <source>
        <dbReference type="SMART" id="SM00587"/>
    </source>
</evidence>
<dbReference type="AlphaFoldDB" id="A0A151XAY8"/>
<dbReference type="Proteomes" id="UP000075809">
    <property type="component" value="Unassembled WGS sequence"/>
</dbReference>
<dbReference type="PANTHER" id="PTHR11012">
    <property type="entry name" value="PROTEIN KINASE-LIKE DOMAIN-CONTAINING"/>
    <property type="match status" value="1"/>
</dbReference>
<evidence type="ECO:0000313" key="2">
    <source>
        <dbReference type="EMBL" id="KYQ57552.1"/>
    </source>
</evidence>
<dbReference type="KEGG" id="mzt:108720752"/>
<name>A0A151XAY8_9HYME</name>
<dbReference type="InterPro" id="IPR015897">
    <property type="entry name" value="CHK_kinase-like"/>
</dbReference>
<feature type="domain" description="CHK kinase-like" evidence="1">
    <location>
        <begin position="116"/>
        <end position="312"/>
    </location>
</feature>
<organism evidence="2 3">
    <name type="scientific">Mycetomoellerius zeteki</name>
    <dbReference type="NCBI Taxonomy" id="64791"/>
    <lineage>
        <taxon>Eukaryota</taxon>
        <taxon>Metazoa</taxon>
        <taxon>Ecdysozoa</taxon>
        <taxon>Arthropoda</taxon>
        <taxon>Hexapoda</taxon>
        <taxon>Insecta</taxon>
        <taxon>Pterygota</taxon>
        <taxon>Neoptera</taxon>
        <taxon>Endopterygota</taxon>
        <taxon>Hymenoptera</taxon>
        <taxon>Apocrita</taxon>
        <taxon>Aculeata</taxon>
        <taxon>Formicoidea</taxon>
        <taxon>Formicidae</taxon>
        <taxon>Myrmicinae</taxon>
        <taxon>Mycetomoellerius</taxon>
    </lineage>
</organism>
<dbReference type="SMART" id="SM00587">
    <property type="entry name" value="CHK"/>
    <property type="match status" value="1"/>
</dbReference>
<dbReference type="STRING" id="64791.A0A151XAY8"/>